<dbReference type="KEGG" id="asoc:CB4_01245"/>
<dbReference type="Pfam" id="PF00704">
    <property type="entry name" value="Glyco_hydro_18"/>
    <property type="match status" value="1"/>
</dbReference>
<dbReference type="CDD" id="cd10962">
    <property type="entry name" value="CE4_GT2-like"/>
    <property type="match status" value="1"/>
</dbReference>
<evidence type="ECO:0000256" key="1">
    <source>
        <dbReference type="ARBA" id="ARBA00006739"/>
    </source>
</evidence>
<comment type="similarity">
    <text evidence="1">Belongs to the glycosyltransferase 2 family.</text>
</comment>
<dbReference type="GO" id="GO:0016810">
    <property type="term" value="F:hydrolase activity, acting on carbon-nitrogen (but not peptide) bonds"/>
    <property type="evidence" value="ECO:0007669"/>
    <property type="project" value="InterPro"/>
</dbReference>
<dbReference type="SUPFAM" id="SSF53448">
    <property type="entry name" value="Nucleotide-diphospho-sugar transferases"/>
    <property type="match status" value="1"/>
</dbReference>
<dbReference type="InterPro" id="IPR001223">
    <property type="entry name" value="Glyco_hydro18_cat"/>
</dbReference>
<evidence type="ECO:0000256" key="2">
    <source>
        <dbReference type="ARBA" id="ARBA00022676"/>
    </source>
</evidence>
<protein>
    <submittedName>
        <fullName evidence="4">Poly-beta-1,6-N-acetyl-D-glucosamine synthase</fullName>
        <ecNumber evidence="4">2.4.1.-</ecNumber>
    </submittedName>
</protein>
<sequence>MINEWIPYIHIVEIILVIALVYFLFTSLYRKKMNRTEKPETKNFIFYDDSGRRWSLIKRLGIVFGIASVLVLCVFGFSLNSDPSLPRLSFNENSKFALISPIIEKINERSLIAQLKEEEKKHPTFQLDFKKHHKDNKVQSSGQKEVYGFYVNWDENSKISLKKNIRSLTTVIPEWYHLTSSLTLQKDVQPDVKKLAADNHVKVMPLINNFVNGKWDAALVHNLLVSPESRKKVIDQLYTEAKTNGYSGFNIDFESIDPKDQDALTAFMGELSHTFHAAGLQLTEDVPAKDDAFDYGALAKVTDRMIVMLYDEHYQTGKPGPIASSSWFEKSLDQLDIPPDKLIVSLGSYGYDWTENSSDPADVVTFGDIMDMASASHLHIQWDQASQNPYVRYKEGEDQHIIWFLDGVSLYNEWKMSHENGAKGVALWRLGSEDPTVWNVLNQPDQFQSQVNTLHTLTSPEPVHYSGDGEILQITSSAKDGERDFSVDEDGTLSGESYTTYPSPFQISRYGKAAGKQVVLTFDDGPDPEYTPKILDILDRYHIKGSFFIVGENAQVNPDIIRRMYREGHEIGSHTFTHPNVAAISPIRAKMELNANQRLFQELTGHSMTMFRPPYVADSSPSTPEELLPILRAQQMGYTMVGEAVDPEDWQDPSSDEIVRRVMKELPDGNIILLHDAGGDRSHTVEALPKLIEKLQHMGYTFTTVHQLLGKTPNDLMPVVEHTESPFMTYDKTVFTAVSGWQKGIAFLFYLSIGVGMIRFLVLIYLASRQKRRSRARVVNMNFTPPVSVVIAAYNEEKVIAKTIHSILESNYPDFEIIVVDDGSTDRTAEVVKETFREYPYVKLISKENGGKSSAVNRGFMEASGDIVIALDADTLIAPDAIALLTRHFVDPNIAAVSGNVKVGNTRNLLTKWQQVEYVTGFNLDRRAFDELNCIAVVPGAIGAWRKKAVAEVGYFQEDTLAEDTDITLTLLRNGYRIMYEERAYAYTEAPEDVRSLLKQRYRWTYGTLQCLWKHRGALFNRKQKSLGFVGLPNMWLFQYVFQLIAPLADILFVMGLFGVQPQKTLLFYVVFFLVDFLASFYAFRLEEESPKPLIWLFLQRIIYRQFMTYVVIKSIGSALRGITVGWNKLKRLGSAVNK</sequence>
<dbReference type="Gene3D" id="3.10.50.10">
    <property type="match status" value="1"/>
</dbReference>
<proteinExistence type="inferred from homology"/>
<dbReference type="Gene3D" id="3.90.550.10">
    <property type="entry name" value="Spore Coat Polysaccharide Biosynthesis Protein SpsA, Chain A"/>
    <property type="match status" value="1"/>
</dbReference>
<dbReference type="SMART" id="SM00636">
    <property type="entry name" value="Glyco_18"/>
    <property type="match status" value="1"/>
</dbReference>
<name>A0A0U4NDR2_9BACL</name>
<dbReference type="EMBL" id="AP017312">
    <property type="protein sequence ID" value="BAU27076.1"/>
    <property type="molecule type" value="Genomic_DNA"/>
</dbReference>
<dbReference type="PANTHER" id="PTHR43630">
    <property type="entry name" value="POLY-BETA-1,6-N-ACETYL-D-GLUCOSAMINE SYNTHASE"/>
    <property type="match status" value="1"/>
</dbReference>
<keyword evidence="5" id="KW-1185">Reference proteome</keyword>
<dbReference type="SUPFAM" id="SSF51445">
    <property type="entry name" value="(Trans)glycosidases"/>
    <property type="match status" value="1"/>
</dbReference>
<dbReference type="CDD" id="cd06423">
    <property type="entry name" value="CESA_like"/>
    <property type="match status" value="1"/>
</dbReference>
<dbReference type="Proteomes" id="UP000217696">
    <property type="component" value="Chromosome"/>
</dbReference>
<dbReference type="PROSITE" id="PS51910">
    <property type="entry name" value="GH18_2"/>
    <property type="match status" value="1"/>
</dbReference>
<dbReference type="GO" id="GO:0008061">
    <property type="term" value="F:chitin binding"/>
    <property type="evidence" value="ECO:0007669"/>
    <property type="project" value="InterPro"/>
</dbReference>
<keyword evidence="2 4" id="KW-0328">Glycosyltransferase</keyword>
<dbReference type="InterPro" id="IPR029044">
    <property type="entry name" value="Nucleotide-diphossugar_trans"/>
</dbReference>
<dbReference type="Gene3D" id="3.20.20.80">
    <property type="entry name" value="Glycosidases"/>
    <property type="match status" value="1"/>
</dbReference>
<dbReference type="GO" id="GO:0005975">
    <property type="term" value="P:carbohydrate metabolic process"/>
    <property type="evidence" value="ECO:0007669"/>
    <property type="project" value="InterPro"/>
</dbReference>
<evidence type="ECO:0000313" key="5">
    <source>
        <dbReference type="Proteomes" id="UP000217696"/>
    </source>
</evidence>
<dbReference type="InterPro" id="IPR002509">
    <property type="entry name" value="NODB_dom"/>
</dbReference>
<reference evidence="4 5" key="1">
    <citation type="submission" date="2015-12" db="EMBL/GenBank/DDBJ databases">
        <title>Genome sequence of Aneurinibacillus soli.</title>
        <authorList>
            <person name="Lee J.S."/>
            <person name="Lee K.C."/>
            <person name="Kim K.K."/>
            <person name="Lee B.W."/>
        </authorList>
    </citation>
    <scope>NUCLEOTIDE SEQUENCE [LARGE SCALE GENOMIC DNA]</scope>
    <source>
        <strain evidence="4 5">CB4</strain>
    </source>
</reference>
<evidence type="ECO:0000313" key="4">
    <source>
        <dbReference type="EMBL" id="BAU27076.1"/>
    </source>
</evidence>
<dbReference type="AlphaFoldDB" id="A0A0U4NDR2"/>
<dbReference type="EC" id="2.4.1.-" evidence="4"/>
<organism evidence="4 5">
    <name type="scientific">Aneurinibacillus soli</name>
    <dbReference type="NCBI Taxonomy" id="1500254"/>
    <lineage>
        <taxon>Bacteria</taxon>
        <taxon>Bacillati</taxon>
        <taxon>Bacillota</taxon>
        <taxon>Bacilli</taxon>
        <taxon>Bacillales</taxon>
        <taxon>Paenibacillaceae</taxon>
        <taxon>Aneurinibacillus group</taxon>
        <taxon>Aneurinibacillus</taxon>
    </lineage>
</organism>
<dbReference type="SUPFAM" id="SSF88713">
    <property type="entry name" value="Glycoside hydrolase/deacetylase"/>
    <property type="match status" value="1"/>
</dbReference>
<dbReference type="InterPro" id="IPR011330">
    <property type="entry name" value="Glyco_hydro/deAcase_b/a-brl"/>
</dbReference>
<dbReference type="InterPro" id="IPR017853">
    <property type="entry name" value="GH"/>
</dbReference>
<dbReference type="GO" id="GO:0016757">
    <property type="term" value="F:glycosyltransferase activity"/>
    <property type="evidence" value="ECO:0007669"/>
    <property type="project" value="UniProtKB-KW"/>
</dbReference>
<evidence type="ECO:0000256" key="3">
    <source>
        <dbReference type="ARBA" id="ARBA00022679"/>
    </source>
</evidence>
<dbReference type="Pfam" id="PF13641">
    <property type="entry name" value="Glyco_tranf_2_3"/>
    <property type="match status" value="1"/>
</dbReference>
<dbReference type="Pfam" id="PF01522">
    <property type="entry name" value="Polysacc_deac_1"/>
    <property type="match status" value="1"/>
</dbReference>
<dbReference type="Gene3D" id="3.20.20.370">
    <property type="entry name" value="Glycoside hydrolase/deacetylase"/>
    <property type="match status" value="1"/>
</dbReference>
<gene>
    <name evidence="4" type="primary">pgaC</name>
    <name evidence="4" type="ORF">CB4_01245</name>
</gene>
<dbReference type="InterPro" id="IPR011583">
    <property type="entry name" value="Chitinase_II/V-like_cat"/>
</dbReference>
<accession>A0A0U4NDR2</accession>
<dbReference type="PROSITE" id="PS51677">
    <property type="entry name" value="NODB"/>
    <property type="match status" value="1"/>
</dbReference>
<dbReference type="PANTHER" id="PTHR43630:SF1">
    <property type="entry name" value="POLY-BETA-1,6-N-ACETYL-D-GLUCOSAMINE SYNTHASE"/>
    <property type="match status" value="1"/>
</dbReference>
<keyword evidence="3 4" id="KW-0808">Transferase</keyword>
<dbReference type="InterPro" id="IPR029070">
    <property type="entry name" value="Chitinase_insertion_sf"/>
</dbReference>